<evidence type="ECO:0000259" key="1">
    <source>
        <dbReference type="Pfam" id="PF10105"/>
    </source>
</evidence>
<reference evidence="2 3" key="1">
    <citation type="submission" date="2024-06" db="EMBL/GenBank/DDBJ databases">
        <title>The Natural Products Discovery Center: Release of the First 8490 Sequenced Strains for Exploring Actinobacteria Biosynthetic Diversity.</title>
        <authorList>
            <person name="Kalkreuter E."/>
            <person name="Kautsar S.A."/>
            <person name="Yang D."/>
            <person name="Bader C.D."/>
            <person name="Teijaro C.N."/>
            <person name="Fluegel L."/>
            <person name="Davis C.M."/>
            <person name="Simpson J.R."/>
            <person name="Lauterbach L."/>
            <person name="Steele A.D."/>
            <person name="Gui C."/>
            <person name="Meng S."/>
            <person name="Li G."/>
            <person name="Viehrig K."/>
            <person name="Ye F."/>
            <person name="Su P."/>
            <person name="Kiefer A.F."/>
            <person name="Nichols A."/>
            <person name="Cepeda A.J."/>
            <person name="Yan W."/>
            <person name="Fan B."/>
            <person name="Jiang Y."/>
            <person name="Adhikari A."/>
            <person name="Zheng C.-J."/>
            <person name="Schuster L."/>
            <person name="Cowan T.M."/>
            <person name="Smanski M.J."/>
            <person name="Chevrette M.G."/>
            <person name="De Carvalho L.P.S."/>
            <person name="Shen B."/>
        </authorList>
    </citation>
    <scope>NUCLEOTIDE SEQUENCE [LARGE SCALE GENOMIC DNA]</scope>
    <source>
        <strain evidence="2 3">NPDC052347</strain>
    </source>
</reference>
<comment type="caution">
    <text evidence="2">The sequence shown here is derived from an EMBL/GenBank/DDBJ whole genome shotgun (WGS) entry which is preliminary data.</text>
</comment>
<organism evidence="2 3">
    <name type="scientific">Streptomyces orinoci</name>
    <name type="common">Streptoverticillium orinoci</name>
    <dbReference type="NCBI Taxonomy" id="67339"/>
    <lineage>
        <taxon>Bacteria</taxon>
        <taxon>Bacillati</taxon>
        <taxon>Actinomycetota</taxon>
        <taxon>Actinomycetes</taxon>
        <taxon>Kitasatosporales</taxon>
        <taxon>Streptomycetaceae</taxon>
        <taxon>Streptomyces</taxon>
    </lineage>
</organism>
<gene>
    <name evidence="2" type="ORF">AB0L16_01175</name>
</gene>
<name>A0ABV3JS03_STRON</name>
<accession>A0ABV3JS03</accession>
<keyword evidence="3" id="KW-1185">Reference proteome</keyword>
<evidence type="ECO:0000313" key="2">
    <source>
        <dbReference type="EMBL" id="MEV5505079.1"/>
    </source>
</evidence>
<dbReference type="InterPro" id="IPR018768">
    <property type="entry name" value="DUF2344"/>
</dbReference>
<dbReference type="Proteomes" id="UP001552594">
    <property type="component" value="Unassembled WGS sequence"/>
</dbReference>
<dbReference type="RefSeq" id="WP_109281128.1">
    <property type="nucleotide sequence ID" value="NZ_JBFAUK010000001.1"/>
</dbReference>
<protein>
    <submittedName>
        <fullName evidence="2">TIGR03936 family radical SAM-associated protein</fullName>
    </submittedName>
</protein>
<evidence type="ECO:0000313" key="3">
    <source>
        <dbReference type="Proteomes" id="UP001552594"/>
    </source>
</evidence>
<dbReference type="NCBIfam" id="TIGR03936">
    <property type="entry name" value="sam_1_link_chp"/>
    <property type="match status" value="1"/>
</dbReference>
<sequence>MQRIRLRYTKRGRLRFTSHRDFQRAFERALRRAEVPMAYSAGFTPHPKVSYANAAPTGTGSEAEYLEIQLTETRDPARLRELLDESLPAGLDIIDAVEARTSSFADRLEASVWELRLDGVPLAEAEKAVEAFLAAESVQVERRTKNGLRSFDARGAVLRLEATAAPADRPGDGPCAILRLVVRHETPAVRPDDVLSGLRAVADLAPPVPAAVTRLAQGLLDEESGTVTDPLALDRDATAAATSTAAGAVTAPGGSA</sequence>
<proteinExistence type="predicted"/>
<dbReference type="EMBL" id="JBFAUK010000001">
    <property type="protein sequence ID" value="MEV5505079.1"/>
    <property type="molecule type" value="Genomic_DNA"/>
</dbReference>
<dbReference type="Pfam" id="PF10105">
    <property type="entry name" value="DUF2344"/>
    <property type="match status" value="1"/>
</dbReference>
<feature type="domain" description="DUF2344" evidence="1">
    <location>
        <begin position="3"/>
        <end position="191"/>
    </location>
</feature>